<accession>A0ABY7GFH8</accession>
<dbReference type="InterPro" id="IPR001619">
    <property type="entry name" value="Sec1-like"/>
</dbReference>
<evidence type="ECO:0000313" key="3">
    <source>
        <dbReference type="Proteomes" id="UP001164746"/>
    </source>
</evidence>
<evidence type="ECO:0000313" key="2">
    <source>
        <dbReference type="EMBL" id="WAR31681.1"/>
    </source>
</evidence>
<reference evidence="2" key="1">
    <citation type="submission" date="2022-11" db="EMBL/GenBank/DDBJ databases">
        <title>Centuries of genome instability and evolution in soft-shell clam transmissible cancer (bioRxiv).</title>
        <authorList>
            <person name="Hart S.F.M."/>
            <person name="Yonemitsu M.A."/>
            <person name="Giersch R.M."/>
            <person name="Beal B.F."/>
            <person name="Arriagada G."/>
            <person name="Davis B.W."/>
            <person name="Ostrander E.A."/>
            <person name="Goff S.P."/>
            <person name="Metzger M.J."/>
        </authorList>
    </citation>
    <scope>NUCLEOTIDE SEQUENCE</scope>
    <source>
        <strain evidence="2">MELC-2E11</strain>
        <tissue evidence="2">Siphon/mantle</tissue>
    </source>
</reference>
<comment type="similarity">
    <text evidence="1">Belongs to the STXBP/unc-18/SEC1 family.</text>
</comment>
<gene>
    <name evidence="2" type="ORF">MAR_034223</name>
</gene>
<dbReference type="SUPFAM" id="SSF56815">
    <property type="entry name" value="Sec1/munc18-like (SM) proteins"/>
    <property type="match status" value="1"/>
</dbReference>
<sequence>MKSVAAGISRQWEKVFSHVNRAVVFLDQGVGELLHWQGGLTRLLKAGASDVKEFSSFESGAESDKKAVFIVSGLLEGDNREIICDILQASNFQYVVVVVCQGSASHAFSMDGHTDEDPEFFNQVEERVLEWMGNMTKTERASILFVDRSLDLAAVTSHTSESLMDRIQMMLPRLPGHVTDVKVNMAPLCHVDRETGSSVIAPGCLATQTGSEGHLQAMMTGKQKEALMEVNRQLVEAAAQCDLPLSLSGKPGRVTAEQLDSTLKLFRGKYKQIMNHLDWIQVSMATSEMLSHPDNRHIDERISVEKGLLQSLDDPSGLEALSQKSILDRVLAEKGSLPSIIKSIVTVGGKVGDRLIVSELLDGVWEKLAAVAQARANMREFRQLVSAILDPGKPDLPDVENKSSGLKDMLKSGFGLFRAVSKPRPSDHPLLILIFIGGVTCTEVKQVKDLVNQLKPGIQVVIGSTRLLTPQEAVMTVLGADSALSDSIE</sequence>
<organism evidence="2 3">
    <name type="scientific">Mya arenaria</name>
    <name type="common">Soft-shell clam</name>
    <dbReference type="NCBI Taxonomy" id="6604"/>
    <lineage>
        <taxon>Eukaryota</taxon>
        <taxon>Metazoa</taxon>
        <taxon>Spiralia</taxon>
        <taxon>Lophotrochozoa</taxon>
        <taxon>Mollusca</taxon>
        <taxon>Bivalvia</taxon>
        <taxon>Autobranchia</taxon>
        <taxon>Heteroconchia</taxon>
        <taxon>Euheterodonta</taxon>
        <taxon>Imparidentia</taxon>
        <taxon>Neoheterodontei</taxon>
        <taxon>Myida</taxon>
        <taxon>Myoidea</taxon>
        <taxon>Myidae</taxon>
        <taxon>Mya</taxon>
    </lineage>
</organism>
<dbReference type="InterPro" id="IPR036045">
    <property type="entry name" value="Sec1-like_sf"/>
</dbReference>
<name>A0ABY7GFH8_MYAAR</name>
<dbReference type="Proteomes" id="UP001164746">
    <property type="component" value="Chromosome 17"/>
</dbReference>
<dbReference type="Gene3D" id="3.40.50.1910">
    <property type="match status" value="1"/>
</dbReference>
<dbReference type="InterPro" id="IPR027482">
    <property type="entry name" value="Sec1-like_dom2"/>
</dbReference>
<evidence type="ECO:0000256" key="1">
    <source>
        <dbReference type="ARBA" id="ARBA00009884"/>
    </source>
</evidence>
<dbReference type="EMBL" id="CP111028">
    <property type="protein sequence ID" value="WAR31681.1"/>
    <property type="molecule type" value="Genomic_DNA"/>
</dbReference>
<proteinExistence type="inferred from homology"/>
<protein>
    <submittedName>
        <fullName evidence="2">SCFD2-like protein</fullName>
    </submittedName>
</protein>
<dbReference type="PANTHER" id="PTHR11679">
    <property type="entry name" value="VESICLE PROTEIN SORTING-ASSOCIATED"/>
    <property type="match status" value="1"/>
</dbReference>
<keyword evidence="3" id="KW-1185">Reference proteome</keyword>